<dbReference type="EMBL" id="LGTC01000001">
    <property type="protein sequence ID" value="KNY28168.1"/>
    <property type="molecule type" value="Genomic_DNA"/>
</dbReference>
<dbReference type="AlphaFoldDB" id="A0A0L6JQU9"/>
<sequence length="154" mass="18227">MKYLDEINTPEKMKAYLEDVSTVGWIASKLPQTTFHNTRDVLSLYFEDSVIEKHNLHNISPEIKEALLKWFYENQDPDTGLWGPKSKSGKLRKKDVSNTKSILETFVNYDGKDIYDSYKLRYKDKLADSMLEEFDELINNLPEDDELDEWHEWN</sequence>
<organism evidence="1 2">
    <name type="scientific">Pseudobacteroides cellulosolvens ATCC 35603 = DSM 2933</name>
    <dbReference type="NCBI Taxonomy" id="398512"/>
    <lineage>
        <taxon>Bacteria</taxon>
        <taxon>Bacillati</taxon>
        <taxon>Bacillota</taxon>
        <taxon>Clostridia</taxon>
        <taxon>Eubacteriales</taxon>
        <taxon>Oscillospiraceae</taxon>
        <taxon>Pseudobacteroides</taxon>
    </lineage>
</organism>
<reference evidence="2" key="1">
    <citation type="submission" date="2015-07" db="EMBL/GenBank/DDBJ databases">
        <title>Near-Complete Genome Sequence of the Cellulolytic Bacterium Bacteroides (Pseudobacteroides) cellulosolvens ATCC 35603.</title>
        <authorList>
            <person name="Dassa B."/>
            <person name="Utturkar S.M."/>
            <person name="Klingeman D.M."/>
            <person name="Hurt R.A."/>
            <person name="Keller M."/>
            <person name="Xu J."/>
            <person name="Reddy Y.H.K."/>
            <person name="Borovok I."/>
            <person name="Grinberg I.R."/>
            <person name="Lamed R."/>
            <person name="Zhivin O."/>
            <person name="Bayer E.A."/>
            <person name="Brown S.D."/>
        </authorList>
    </citation>
    <scope>NUCLEOTIDE SEQUENCE [LARGE SCALE GENOMIC DNA]</scope>
    <source>
        <strain evidence="2">DSM 2933</strain>
    </source>
</reference>
<dbReference type="Proteomes" id="UP000036923">
    <property type="component" value="Unassembled WGS sequence"/>
</dbReference>
<protein>
    <submittedName>
        <fullName evidence="1">Uncharacterized protein</fullName>
    </submittedName>
</protein>
<dbReference type="eggNOG" id="ENOG502Z9ZI">
    <property type="taxonomic scope" value="Bacteria"/>
</dbReference>
<comment type="caution">
    <text evidence="1">The sequence shown here is derived from an EMBL/GenBank/DDBJ whole genome shotgun (WGS) entry which is preliminary data.</text>
</comment>
<dbReference type="STRING" id="398512.Bccel_3442"/>
<gene>
    <name evidence="1" type="ORF">Bccel_3442</name>
</gene>
<keyword evidence="2" id="KW-1185">Reference proteome</keyword>
<evidence type="ECO:0000313" key="2">
    <source>
        <dbReference type="Proteomes" id="UP000036923"/>
    </source>
</evidence>
<proteinExistence type="predicted"/>
<evidence type="ECO:0000313" key="1">
    <source>
        <dbReference type="EMBL" id="KNY28168.1"/>
    </source>
</evidence>
<accession>A0A0L6JQU9</accession>
<name>A0A0L6JQU9_9FIRM</name>